<keyword evidence="4" id="KW-0804">Transcription</keyword>
<dbReference type="PANTHER" id="PTHR30427">
    <property type="entry name" value="TRANSCRIPTIONAL ACTIVATOR PROTEIN LYSR"/>
    <property type="match status" value="1"/>
</dbReference>
<proteinExistence type="inferred from homology"/>
<keyword evidence="3" id="KW-0238">DNA-binding</keyword>
<comment type="similarity">
    <text evidence="1">Belongs to the LysR transcriptional regulatory family.</text>
</comment>
<accession>A0ABN7YMV7</accession>
<sequence length="301" mass="33310">MKKTVNLRQVESFYSVMRTGTVVGAAQLMNVTQPAVSKAIALLELRIGYKLFERRGRKLVATPEAEALYREIEPIYGSLERISQIAEDIRNQRAGALRIATLPSISQWLLPKAITRFLSTRPNVSVYIESLPSRQVADLVATRQFDVGLIELPLSRPAISTETLDPSPAVAILPIGHRLTTKRAISIKDLANERLILLSQHSFLRHQIDDAFSNAGVAANVIVETPHSLVACGLVAAGAGITLVSRWAAELFSAHDVVVRPLREELASRYAIIFPSPGPRLLLAEAFTKDFKEEIRHPKRR</sequence>
<dbReference type="InterPro" id="IPR005119">
    <property type="entry name" value="LysR_subst-bd"/>
</dbReference>
<reference evidence="6 7" key="1">
    <citation type="submission" date="2021-08" db="EMBL/GenBank/DDBJ databases">
        <authorList>
            <person name="Peeters C."/>
        </authorList>
    </citation>
    <scope>NUCLEOTIDE SEQUENCE [LARGE SCALE GENOMIC DNA]</scope>
    <source>
        <strain evidence="6 7">LMG 32289</strain>
    </source>
</reference>
<dbReference type="Gene3D" id="1.10.10.10">
    <property type="entry name" value="Winged helix-like DNA-binding domain superfamily/Winged helix DNA-binding domain"/>
    <property type="match status" value="1"/>
</dbReference>
<dbReference type="Proteomes" id="UP000706525">
    <property type="component" value="Unassembled WGS sequence"/>
</dbReference>
<evidence type="ECO:0000256" key="1">
    <source>
        <dbReference type="ARBA" id="ARBA00009437"/>
    </source>
</evidence>
<feature type="domain" description="HTH lysR-type" evidence="5">
    <location>
        <begin position="5"/>
        <end position="62"/>
    </location>
</feature>
<dbReference type="SUPFAM" id="SSF46785">
    <property type="entry name" value="Winged helix' DNA-binding domain"/>
    <property type="match status" value="1"/>
</dbReference>
<dbReference type="EMBL" id="CAJZAG010000005">
    <property type="protein sequence ID" value="CAG9173751.1"/>
    <property type="molecule type" value="Genomic_DNA"/>
</dbReference>
<gene>
    <name evidence="6" type="primary">occR_2</name>
    <name evidence="6" type="ORF">LMG32289_02954</name>
</gene>
<organism evidence="6 7">
    <name type="scientific">Cupriavidus pampae</name>
    <dbReference type="NCBI Taxonomy" id="659251"/>
    <lineage>
        <taxon>Bacteria</taxon>
        <taxon>Pseudomonadati</taxon>
        <taxon>Pseudomonadota</taxon>
        <taxon>Betaproteobacteria</taxon>
        <taxon>Burkholderiales</taxon>
        <taxon>Burkholderiaceae</taxon>
        <taxon>Cupriavidus</taxon>
    </lineage>
</organism>
<protein>
    <submittedName>
        <fullName evidence="6">Octopine catabolism/uptake operon regulatory protein OccR</fullName>
    </submittedName>
</protein>
<keyword evidence="2" id="KW-0805">Transcription regulation</keyword>
<evidence type="ECO:0000259" key="5">
    <source>
        <dbReference type="PROSITE" id="PS50931"/>
    </source>
</evidence>
<dbReference type="PANTHER" id="PTHR30427:SF1">
    <property type="entry name" value="TRANSCRIPTIONAL ACTIVATOR PROTEIN LYSR"/>
    <property type="match status" value="1"/>
</dbReference>
<keyword evidence="7" id="KW-1185">Reference proteome</keyword>
<dbReference type="Pfam" id="PF00126">
    <property type="entry name" value="HTH_1"/>
    <property type="match status" value="1"/>
</dbReference>
<evidence type="ECO:0000256" key="3">
    <source>
        <dbReference type="ARBA" id="ARBA00023125"/>
    </source>
</evidence>
<dbReference type="PROSITE" id="PS50931">
    <property type="entry name" value="HTH_LYSR"/>
    <property type="match status" value="1"/>
</dbReference>
<dbReference type="PRINTS" id="PR00039">
    <property type="entry name" value="HTHLYSR"/>
</dbReference>
<dbReference type="InterPro" id="IPR000847">
    <property type="entry name" value="LysR_HTH_N"/>
</dbReference>
<evidence type="ECO:0000256" key="2">
    <source>
        <dbReference type="ARBA" id="ARBA00023015"/>
    </source>
</evidence>
<dbReference type="CDD" id="cd08415">
    <property type="entry name" value="PBP2_LysR_opines_like"/>
    <property type="match status" value="1"/>
</dbReference>
<dbReference type="Gene3D" id="3.40.190.290">
    <property type="match status" value="1"/>
</dbReference>
<dbReference type="InterPro" id="IPR036390">
    <property type="entry name" value="WH_DNA-bd_sf"/>
</dbReference>
<dbReference type="SUPFAM" id="SSF53850">
    <property type="entry name" value="Periplasmic binding protein-like II"/>
    <property type="match status" value="1"/>
</dbReference>
<evidence type="ECO:0000313" key="7">
    <source>
        <dbReference type="Proteomes" id="UP000706525"/>
    </source>
</evidence>
<dbReference type="Pfam" id="PF03466">
    <property type="entry name" value="LysR_substrate"/>
    <property type="match status" value="1"/>
</dbReference>
<dbReference type="InterPro" id="IPR037424">
    <property type="entry name" value="NocR_PBP2"/>
</dbReference>
<comment type="caution">
    <text evidence="6">The sequence shown here is derived from an EMBL/GenBank/DDBJ whole genome shotgun (WGS) entry which is preliminary data.</text>
</comment>
<evidence type="ECO:0000256" key="4">
    <source>
        <dbReference type="ARBA" id="ARBA00023163"/>
    </source>
</evidence>
<evidence type="ECO:0000313" key="6">
    <source>
        <dbReference type="EMBL" id="CAG9173751.1"/>
    </source>
</evidence>
<dbReference type="InterPro" id="IPR036388">
    <property type="entry name" value="WH-like_DNA-bd_sf"/>
</dbReference>
<dbReference type="RefSeq" id="WP_223989403.1">
    <property type="nucleotide sequence ID" value="NZ_CAJZAG010000005.1"/>
</dbReference>
<name>A0ABN7YMV7_9BURK</name>